<feature type="compositionally biased region" description="Pro residues" evidence="1">
    <location>
        <begin position="398"/>
        <end position="407"/>
    </location>
</feature>
<organism evidence="2 3">
    <name type="scientific">Wickerhamomyces pijperi</name>
    <name type="common">Yeast</name>
    <name type="synonym">Pichia pijperi</name>
    <dbReference type="NCBI Taxonomy" id="599730"/>
    <lineage>
        <taxon>Eukaryota</taxon>
        <taxon>Fungi</taxon>
        <taxon>Dikarya</taxon>
        <taxon>Ascomycota</taxon>
        <taxon>Saccharomycotina</taxon>
        <taxon>Saccharomycetes</taxon>
        <taxon>Phaffomycetales</taxon>
        <taxon>Wickerhamomycetaceae</taxon>
        <taxon>Wickerhamomyces</taxon>
    </lineage>
</organism>
<gene>
    <name evidence="2" type="ORF">WICPIJ_009545</name>
</gene>
<evidence type="ECO:0000256" key="1">
    <source>
        <dbReference type="SAM" id="MobiDB-lite"/>
    </source>
</evidence>
<comment type="caution">
    <text evidence="2">The sequence shown here is derived from an EMBL/GenBank/DDBJ whole genome shotgun (WGS) entry which is preliminary data.</text>
</comment>
<protein>
    <submittedName>
        <fullName evidence="2">Uncharacterized protein</fullName>
    </submittedName>
</protein>
<reference evidence="2" key="1">
    <citation type="journal article" date="2021" name="Open Biol.">
        <title>Shared evolutionary footprints suggest mitochondrial oxidative damage underlies multiple complex I losses in fungi.</title>
        <authorList>
            <person name="Schikora-Tamarit M.A."/>
            <person name="Marcet-Houben M."/>
            <person name="Nosek J."/>
            <person name="Gabaldon T."/>
        </authorList>
    </citation>
    <scope>NUCLEOTIDE SEQUENCE</scope>
    <source>
        <strain evidence="2">CBS2887</strain>
    </source>
</reference>
<feature type="compositionally biased region" description="Low complexity" evidence="1">
    <location>
        <begin position="18"/>
        <end position="32"/>
    </location>
</feature>
<accession>A0A9P8PM14</accession>
<feature type="compositionally biased region" description="Low complexity" evidence="1">
    <location>
        <begin position="341"/>
        <end position="352"/>
    </location>
</feature>
<feature type="compositionally biased region" description="Polar residues" evidence="1">
    <location>
        <begin position="1"/>
        <end position="13"/>
    </location>
</feature>
<dbReference type="Proteomes" id="UP000774326">
    <property type="component" value="Unassembled WGS sequence"/>
</dbReference>
<feature type="compositionally biased region" description="Basic and acidic residues" evidence="1">
    <location>
        <begin position="361"/>
        <end position="376"/>
    </location>
</feature>
<reference evidence="2" key="2">
    <citation type="submission" date="2021-01" db="EMBL/GenBank/DDBJ databases">
        <authorList>
            <person name="Schikora-Tamarit M.A."/>
        </authorList>
    </citation>
    <scope>NUCLEOTIDE SEQUENCE</scope>
    <source>
        <strain evidence="2">CBS2887</strain>
    </source>
</reference>
<evidence type="ECO:0000313" key="2">
    <source>
        <dbReference type="EMBL" id="KAH3674507.1"/>
    </source>
</evidence>
<feature type="non-terminal residue" evidence="2">
    <location>
        <position position="1"/>
    </location>
</feature>
<evidence type="ECO:0000313" key="3">
    <source>
        <dbReference type="Proteomes" id="UP000774326"/>
    </source>
</evidence>
<feature type="compositionally biased region" description="Low complexity" evidence="1">
    <location>
        <begin position="454"/>
        <end position="500"/>
    </location>
</feature>
<dbReference type="AlphaFoldDB" id="A0A9P8PM14"/>
<keyword evidence="3" id="KW-1185">Reference proteome</keyword>
<name>A0A9P8PM14_WICPI</name>
<proteinExistence type="predicted"/>
<dbReference type="EMBL" id="JAEUBG010005503">
    <property type="protein sequence ID" value="KAH3674507.1"/>
    <property type="molecule type" value="Genomic_DNA"/>
</dbReference>
<feature type="region of interest" description="Disordered" evidence="1">
    <location>
        <begin position="331"/>
        <end position="500"/>
    </location>
</feature>
<feature type="region of interest" description="Disordered" evidence="1">
    <location>
        <begin position="1"/>
        <end position="35"/>
    </location>
</feature>
<sequence length="500" mass="53127">MTKSPDQSNNQTLLDKLSGYNSTETNSGSSSSRDIEPDFASIISSLSAHSDNNNINNFANQSQVGSESDSLDYAGANTVFRRAGTLSVGGISNGQRGQNNLFVSASISGGISNGLPSSASSGRFMDKFSAVADATREVELLGGGVGFLSIGSTSNRVPSSSRRTSFLSPEGIASGKPFLESSSGSLNESLNNPLNPASSINTRQSISEKIDNYLSNSPVQSFTAPLMDQKSGSGSFASDANISEHNSIIFDNADQKPATSIWNTQKAATATSFTPMMQQQQPHPQQPLQPQNMFPGQFMPNGFAPPHPQMFPYGFSFNQFNGMVPMGSPPLGYLPLPPQQPQQGPQAVGMGPTQSTDSNESESKENADKSGPKKSEILGPQPKRPDDQNGIPLHQFPPVGPGSPPFMYPQAFSPFGFVPHDQFQYGPPHSPIPPQMQHPHPSQANQNFPPIPPAQGQGQGPAQKQQQQQQQPPQGHASNNGNSNSGPPKRNNKSPKNSTP</sequence>